<name>A0A401TC17_CHIPU</name>
<dbReference type="AlphaFoldDB" id="A0A401TC17"/>
<evidence type="ECO:0000313" key="2">
    <source>
        <dbReference type="Proteomes" id="UP000287033"/>
    </source>
</evidence>
<proteinExistence type="predicted"/>
<evidence type="ECO:0000313" key="1">
    <source>
        <dbReference type="EMBL" id="GCC40172.1"/>
    </source>
</evidence>
<dbReference type="EMBL" id="BEZZ01032814">
    <property type="protein sequence ID" value="GCC40172.1"/>
    <property type="molecule type" value="Genomic_DNA"/>
</dbReference>
<dbReference type="Proteomes" id="UP000287033">
    <property type="component" value="Unassembled WGS sequence"/>
</dbReference>
<comment type="caution">
    <text evidence="1">The sequence shown here is derived from an EMBL/GenBank/DDBJ whole genome shotgun (WGS) entry which is preliminary data.</text>
</comment>
<keyword evidence="2" id="KW-1185">Reference proteome</keyword>
<protein>
    <submittedName>
        <fullName evidence="1">Uncharacterized protein</fullName>
    </submittedName>
</protein>
<reference evidence="1 2" key="1">
    <citation type="journal article" date="2018" name="Nat. Ecol. Evol.">
        <title>Shark genomes provide insights into elasmobranch evolution and the origin of vertebrates.</title>
        <authorList>
            <person name="Hara Y"/>
            <person name="Yamaguchi K"/>
            <person name="Onimaru K"/>
            <person name="Kadota M"/>
            <person name="Koyanagi M"/>
            <person name="Keeley SD"/>
            <person name="Tatsumi K"/>
            <person name="Tanaka K"/>
            <person name="Motone F"/>
            <person name="Kageyama Y"/>
            <person name="Nozu R"/>
            <person name="Adachi N"/>
            <person name="Nishimura O"/>
            <person name="Nakagawa R"/>
            <person name="Tanegashima C"/>
            <person name="Kiyatake I"/>
            <person name="Matsumoto R"/>
            <person name="Murakumo K"/>
            <person name="Nishida K"/>
            <person name="Terakita A"/>
            <person name="Kuratani S"/>
            <person name="Sato K"/>
            <person name="Hyodo S Kuraku.S."/>
        </authorList>
    </citation>
    <scope>NUCLEOTIDE SEQUENCE [LARGE SCALE GENOMIC DNA]</scope>
</reference>
<sequence length="39" mass="4660">MDFRWEVPAKRRARWHVTNRRAWRAATTTTRARTPSCCG</sequence>
<organism evidence="1 2">
    <name type="scientific">Chiloscyllium punctatum</name>
    <name type="common">Brownbanded bambooshark</name>
    <name type="synonym">Hemiscyllium punctatum</name>
    <dbReference type="NCBI Taxonomy" id="137246"/>
    <lineage>
        <taxon>Eukaryota</taxon>
        <taxon>Metazoa</taxon>
        <taxon>Chordata</taxon>
        <taxon>Craniata</taxon>
        <taxon>Vertebrata</taxon>
        <taxon>Chondrichthyes</taxon>
        <taxon>Elasmobranchii</taxon>
        <taxon>Galeomorphii</taxon>
        <taxon>Galeoidea</taxon>
        <taxon>Orectolobiformes</taxon>
        <taxon>Hemiscylliidae</taxon>
        <taxon>Chiloscyllium</taxon>
    </lineage>
</organism>
<accession>A0A401TC17</accession>
<gene>
    <name evidence="1" type="ORF">chiPu_0024107</name>
</gene>
<feature type="non-terminal residue" evidence="1">
    <location>
        <position position="39"/>
    </location>
</feature>